<reference evidence="1" key="1">
    <citation type="submission" date="2023-04" db="EMBL/GenBank/DDBJ databases">
        <title>A chromosome-level genome assembly of the parasitoid wasp Eretmocerus hayati.</title>
        <authorList>
            <person name="Zhong Y."/>
            <person name="Liu S."/>
            <person name="Liu Y."/>
        </authorList>
    </citation>
    <scope>NUCLEOTIDE SEQUENCE</scope>
    <source>
        <strain evidence="1">ZJU_SS_LIU_2023</strain>
    </source>
</reference>
<dbReference type="Proteomes" id="UP001239111">
    <property type="component" value="Chromosome 3"/>
</dbReference>
<dbReference type="EMBL" id="CM056743">
    <property type="protein sequence ID" value="KAJ8673123.1"/>
    <property type="molecule type" value="Genomic_DNA"/>
</dbReference>
<evidence type="ECO:0000313" key="1">
    <source>
        <dbReference type="EMBL" id="KAJ8673123.1"/>
    </source>
</evidence>
<accession>A0ACC2NQH3</accession>
<proteinExistence type="predicted"/>
<name>A0ACC2NQH3_9HYME</name>
<organism evidence="1 2">
    <name type="scientific">Eretmocerus hayati</name>
    <dbReference type="NCBI Taxonomy" id="131215"/>
    <lineage>
        <taxon>Eukaryota</taxon>
        <taxon>Metazoa</taxon>
        <taxon>Ecdysozoa</taxon>
        <taxon>Arthropoda</taxon>
        <taxon>Hexapoda</taxon>
        <taxon>Insecta</taxon>
        <taxon>Pterygota</taxon>
        <taxon>Neoptera</taxon>
        <taxon>Endopterygota</taxon>
        <taxon>Hymenoptera</taxon>
        <taxon>Apocrita</taxon>
        <taxon>Proctotrupomorpha</taxon>
        <taxon>Chalcidoidea</taxon>
        <taxon>Aphelinidae</taxon>
        <taxon>Aphelininae</taxon>
        <taxon>Eretmocerus</taxon>
    </lineage>
</organism>
<sequence>MYLSKYIIILGSFACAIDKVADGATESQEYLVKGTLNINCNEPDGSSPWLMKVVIVTCQDGHSSWFNLTDSYFNSNDTLELSFVNCSLPHQLNLFSFSQVFNTKKICTLKIEGPQARLSRGNLQNTLASTLVLTNIDFDKLPIDLLQDAKFENLMINQNEMNSIPQGFFAKSENLRILEIFHNQIESLKKGDFQGLATLERLHLSHNKISSIELGTFDEMGKLLHLEILYNQLRTLPEGLFRSLDHLVKIDLSGNYFSSLPQKLFQPLNLSLIEIRLNENKGKTFSLPNGGFHNLSKLRDVELSNNGLNSIPDNLFFGSTSLIKLDISRNRLERIPTELFREMRQLERLVLSENPLEHLFHEAVVPESLKELHINSINLASLSGEFLAVLSNLRVLKVSNNKLSTISQDFCYHLRNVNKIDLSHNELSDDVQSILIDCKHLSEINLSYNNITQLHPGWKDVLGETYLYDNTTQPYPVWINRSGEVYLSLQGNKISNVDEVLFQILRPKLTLSLQDNSIHSIDFSKLYPGAYRTNLTNSTNSITKKDGHLVLEHNPLNCDCNLIPLIKHNKNLHHNSVYDYLKIQLGASRCAAPAEFETRLIGSLGEEELSCPTNLLSDVCNETCTCRYYPESNTLIMDCSYRNLTKVPRNINIPQNMSVHLNFSGNGLTSITGGLNVSVLDLSNNSIFDVEENIFSSSLRVLKLHNNRISRFNSEIISYLTSHFTSQNNLSLTLYGNEWICNCETKDFVEVFQNYLEPHQLDHKVWCQDQNDSLDNLSIQVLCNNHLETKVILLTFLSAFMFVLIILITTFYEKKDEIKAWLSENGFCFSCMKVKKIDWDKSYDVFLCFSHDDVDFVEEELVSRLEAGPDPYTICLHHRNWLAGEWIPDQIANSIGDSRMTIMVLSPNFIRSRWGRHEFRIAHQQGVIENKNRLIIILYGDINVQQLDSELQRYLRMNTYIRWGDPWFWTKLKASLPHTCERKRRKRKARSEPKKRLAQAPLHLDEIRLNVIQSRETPDVDPDGNG</sequence>
<keyword evidence="2" id="KW-1185">Reference proteome</keyword>
<evidence type="ECO:0000313" key="2">
    <source>
        <dbReference type="Proteomes" id="UP001239111"/>
    </source>
</evidence>
<gene>
    <name evidence="1" type="ORF">QAD02_004385</name>
</gene>
<protein>
    <submittedName>
        <fullName evidence="1">Uncharacterized protein</fullName>
    </submittedName>
</protein>
<comment type="caution">
    <text evidence="1">The sequence shown here is derived from an EMBL/GenBank/DDBJ whole genome shotgun (WGS) entry which is preliminary data.</text>
</comment>